<dbReference type="EMBL" id="SRLO01000290">
    <property type="protein sequence ID" value="TNN62617.1"/>
    <property type="molecule type" value="Genomic_DNA"/>
</dbReference>
<organism evidence="1 2">
    <name type="scientific">Liparis tanakae</name>
    <name type="common">Tanaka's snailfish</name>
    <dbReference type="NCBI Taxonomy" id="230148"/>
    <lineage>
        <taxon>Eukaryota</taxon>
        <taxon>Metazoa</taxon>
        <taxon>Chordata</taxon>
        <taxon>Craniata</taxon>
        <taxon>Vertebrata</taxon>
        <taxon>Euteleostomi</taxon>
        <taxon>Actinopterygii</taxon>
        <taxon>Neopterygii</taxon>
        <taxon>Teleostei</taxon>
        <taxon>Neoteleostei</taxon>
        <taxon>Acanthomorphata</taxon>
        <taxon>Eupercaria</taxon>
        <taxon>Perciformes</taxon>
        <taxon>Cottioidei</taxon>
        <taxon>Cottales</taxon>
        <taxon>Liparidae</taxon>
        <taxon>Liparis</taxon>
    </lineage>
</organism>
<gene>
    <name evidence="1" type="ORF">EYF80_027216</name>
</gene>
<protein>
    <submittedName>
        <fullName evidence="1">Uncharacterized protein</fullName>
    </submittedName>
</protein>
<dbReference type="Proteomes" id="UP000314294">
    <property type="component" value="Unassembled WGS sequence"/>
</dbReference>
<keyword evidence="2" id="KW-1185">Reference proteome</keyword>
<accession>A0A4Z2H9P3</accession>
<name>A0A4Z2H9P3_9TELE</name>
<dbReference type="AlphaFoldDB" id="A0A4Z2H9P3"/>
<evidence type="ECO:0000313" key="1">
    <source>
        <dbReference type="EMBL" id="TNN62617.1"/>
    </source>
</evidence>
<reference evidence="1 2" key="1">
    <citation type="submission" date="2019-03" db="EMBL/GenBank/DDBJ databases">
        <title>First draft genome of Liparis tanakae, snailfish: a comprehensive survey of snailfish specific genes.</title>
        <authorList>
            <person name="Kim W."/>
            <person name="Song I."/>
            <person name="Jeong J.-H."/>
            <person name="Kim D."/>
            <person name="Kim S."/>
            <person name="Ryu S."/>
            <person name="Song J.Y."/>
            <person name="Lee S.K."/>
        </authorList>
    </citation>
    <scope>NUCLEOTIDE SEQUENCE [LARGE SCALE GENOMIC DNA]</scope>
    <source>
        <tissue evidence="1">Muscle</tissue>
    </source>
</reference>
<evidence type="ECO:0000313" key="2">
    <source>
        <dbReference type="Proteomes" id="UP000314294"/>
    </source>
</evidence>
<proteinExistence type="predicted"/>
<comment type="caution">
    <text evidence="1">The sequence shown here is derived from an EMBL/GenBank/DDBJ whole genome shotgun (WGS) entry which is preliminary data.</text>
</comment>
<sequence length="159" mass="17501">MAKVALSTLCCEWANFAKSERLPPSTALPTFSKLKPKPQLLLTMELELRSRDSTEWWRALESCLLQRLKAPSLLLLFTRTTATMTTSANMPISPKTNPAIWPPDIFQALVFPTLIQLISPSVMTMTVFVACMLTSGGLMKGGSRIGSSCPPVNSPDWTQ</sequence>